<dbReference type="Proteomes" id="UP000688137">
    <property type="component" value="Unassembled WGS sequence"/>
</dbReference>
<keyword evidence="1" id="KW-0812">Transmembrane</keyword>
<sequence>MEIVEQKIKQDNIIVTNDLDGILNIYIFSICMWHIWTLCFFNSQKVLPTIIDQFIKSFIRFKNIICDLELLNIKGLKSSFSKTKKDLSNFELILQLMEQHEVVQFLRGGGGANIGDSRSVNKIPNNQIQMIDKILKSSTQQIIQ</sequence>
<comment type="caution">
    <text evidence="2">The sequence shown here is derived from an EMBL/GenBank/DDBJ whole genome shotgun (WGS) entry which is preliminary data.</text>
</comment>
<accession>A0A8S1JPY3</accession>
<proteinExistence type="predicted"/>
<evidence type="ECO:0000313" key="2">
    <source>
        <dbReference type="EMBL" id="CAD8044434.1"/>
    </source>
</evidence>
<feature type="transmembrane region" description="Helical" evidence="1">
    <location>
        <begin position="21"/>
        <end position="41"/>
    </location>
</feature>
<name>A0A8S1JPY3_PARPR</name>
<keyword evidence="3" id="KW-1185">Reference proteome</keyword>
<dbReference type="EMBL" id="CAJJDM010000003">
    <property type="protein sequence ID" value="CAD8044434.1"/>
    <property type="molecule type" value="Genomic_DNA"/>
</dbReference>
<protein>
    <submittedName>
        <fullName evidence="2">Uncharacterized protein</fullName>
    </submittedName>
</protein>
<dbReference type="AlphaFoldDB" id="A0A8S1JPY3"/>
<keyword evidence="1" id="KW-0472">Membrane</keyword>
<reference evidence="2" key="1">
    <citation type="submission" date="2021-01" db="EMBL/GenBank/DDBJ databases">
        <authorList>
            <consortium name="Genoscope - CEA"/>
            <person name="William W."/>
        </authorList>
    </citation>
    <scope>NUCLEOTIDE SEQUENCE</scope>
</reference>
<gene>
    <name evidence="2" type="ORF">PPRIM_AZ9-3.1.T0060518</name>
</gene>
<evidence type="ECO:0000313" key="3">
    <source>
        <dbReference type="Proteomes" id="UP000688137"/>
    </source>
</evidence>
<keyword evidence="1" id="KW-1133">Transmembrane helix</keyword>
<organism evidence="2 3">
    <name type="scientific">Paramecium primaurelia</name>
    <dbReference type="NCBI Taxonomy" id="5886"/>
    <lineage>
        <taxon>Eukaryota</taxon>
        <taxon>Sar</taxon>
        <taxon>Alveolata</taxon>
        <taxon>Ciliophora</taxon>
        <taxon>Intramacronucleata</taxon>
        <taxon>Oligohymenophorea</taxon>
        <taxon>Peniculida</taxon>
        <taxon>Parameciidae</taxon>
        <taxon>Paramecium</taxon>
    </lineage>
</organism>
<evidence type="ECO:0000256" key="1">
    <source>
        <dbReference type="SAM" id="Phobius"/>
    </source>
</evidence>